<evidence type="ECO:0000313" key="3">
    <source>
        <dbReference type="Proteomes" id="UP001177140"/>
    </source>
</evidence>
<feature type="domain" description="Endonuclease/exonuclease/phosphatase" evidence="1">
    <location>
        <begin position="22"/>
        <end position="103"/>
    </location>
</feature>
<proteinExistence type="predicted"/>
<evidence type="ECO:0000259" key="1">
    <source>
        <dbReference type="Pfam" id="PF03372"/>
    </source>
</evidence>
<dbReference type="SUPFAM" id="SSF56219">
    <property type="entry name" value="DNase I-like"/>
    <property type="match status" value="1"/>
</dbReference>
<name>A0AA42B164_PAPNU</name>
<protein>
    <recommendedName>
        <fullName evidence="1">Endonuclease/exonuclease/phosphatase domain-containing protein</fullName>
    </recommendedName>
</protein>
<gene>
    <name evidence="2" type="ORF">MKW94_011020</name>
</gene>
<dbReference type="InterPro" id="IPR005135">
    <property type="entry name" value="Endo/exonuclease/phosphatase"/>
</dbReference>
<evidence type="ECO:0000313" key="2">
    <source>
        <dbReference type="EMBL" id="MCL7047505.1"/>
    </source>
</evidence>
<dbReference type="Gene3D" id="3.60.10.10">
    <property type="entry name" value="Endonuclease/exonuclease/phosphatase"/>
    <property type="match status" value="1"/>
</dbReference>
<dbReference type="GO" id="GO:0003824">
    <property type="term" value="F:catalytic activity"/>
    <property type="evidence" value="ECO:0007669"/>
    <property type="project" value="InterPro"/>
</dbReference>
<dbReference type="Pfam" id="PF03372">
    <property type="entry name" value="Exo_endo_phos"/>
    <property type="match status" value="1"/>
</dbReference>
<keyword evidence="3" id="KW-1185">Reference proteome</keyword>
<sequence>MKCVFIQNGFQCALTNVYGPADEILQHSKDFWQELDEVRRKWPDVPWCLGGDFNCILFASEKNRNNRNTTHIKLIDRFIFSGEWEDQFPKATQHLLRRNLSDHHPISLRGG</sequence>
<dbReference type="Proteomes" id="UP001177140">
    <property type="component" value="Unassembled WGS sequence"/>
</dbReference>
<dbReference type="EMBL" id="JAJJMA010293674">
    <property type="protein sequence ID" value="MCL7047505.1"/>
    <property type="molecule type" value="Genomic_DNA"/>
</dbReference>
<dbReference type="AlphaFoldDB" id="A0AA42B164"/>
<dbReference type="InterPro" id="IPR036691">
    <property type="entry name" value="Endo/exonu/phosph_ase_sf"/>
</dbReference>
<comment type="caution">
    <text evidence="2">The sequence shown here is derived from an EMBL/GenBank/DDBJ whole genome shotgun (WGS) entry which is preliminary data.</text>
</comment>
<reference evidence="2" key="1">
    <citation type="submission" date="2022-03" db="EMBL/GenBank/DDBJ databases">
        <title>A functionally conserved STORR gene fusion in Papaver species that diverged 16.8 million years ago.</title>
        <authorList>
            <person name="Catania T."/>
        </authorList>
    </citation>
    <scope>NUCLEOTIDE SEQUENCE</scope>
    <source>
        <strain evidence="2">S-191538</strain>
    </source>
</reference>
<organism evidence="2 3">
    <name type="scientific">Papaver nudicaule</name>
    <name type="common">Iceland poppy</name>
    <dbReference type="NCBI Taxonomy" id="74823"/>
    <lineage>
        <taxon>Eukaryota</taxon>
        <taxon>Viridiplantae</taxon>
        <taxon>Streptophyta</taxon>
        <taxon>Embryophyta</taxon>
        <taxon>Tracheophyta</taxon>
        <taxon>Spermatophyta</taxon>
        <taxon>Magnoliopsida</taxon>
        <taxon>Ranunculales</taxon>
        <taxon>Papaveraceae</taxon>
        <taxon>Papaveroideae</taxon>
        <taxon>Papaver</taxon>
    </lineage>
</organism>
<feature type="non-terminal residue" evidence="2">
    <location>
        <position position="1"/>
    </location>
</feature>
<accession>A0AA42B164</accession>